<protein>
    <submittedName>
        <fullName evidence="1">Uncharacterized protein</fullName>
    </submittedName>
</protein>
<evidence type="ECO:0000313" key="2">
    <source>
        <dbReference type="Proteomes" id="UP001153954"/>
    </source>
</evidence>
<organism evidence="1 2">
    <name type="scientific">Euphydryas editha</name>
    <name type="common">Edith's checkerspot</name>
    <dbReference type="NCBI Taxonomy" id="104508"/>
    <lineage>
        <taxon>Eukaryota</taxon>
        <taxon>Metazoa</taxon>
        <taxon>Ecdysozoa</taxon>
        <taxon>Arthropoda</taxon>
        <taxon>Hexapoda</taxon>
        <taxon>Insecta</taxon>
        <taxon>Pterygota</taxon>
        <taxon>Neoptera</taxon>
        <taxon>Endopterygota</taxon>
        <taxon>Lepidoptera</taxon>
        <taxon>Glossata</taxon>
        <taxon>Ditrysia</taxon>
        <taxon>Papilionoidea</taxon>
        <taxon>Nymphalidae</taxon>
        <taxon>Nymphalinae</taxon>
        <taxon>Euphydryas</taxon>
    </lineage>
</organism>
<dbReference type="Proteomes" id="UP001153954">
    <property type="component" value="Unassembled WGS sequence"/>
</dbReference>
<evidence type="ECO:0000313" key="1">
    <source>
        <dbReference type="EMBL" id="CAH2100815.1"/>
    </source>
</evidence>
<keyword evidence="2" id="KW-1185">Reference proteome</keyword>
<reference evidence="1" key="1">
    <citation type="submission" date="2022-03" db="EMBL/GenBank/DDBJ databases">
        <authorList>
            <person name="Tunstrom K."/>
        </authorList>
    </citation>
    <scope>NUCLEOTIDE SEQUENCE</scope>
</reference>
<accession>A0AAU9USE4</accession>
<proteinExistence type="predicted"/>
<dbReference type="AlphaFoldDB" id="A0AAU9USE4"/>
<dbReference type="EMBL" id="CAKOGL010000023">
    <property type="protein sequence ID" value="CAH2100815.1"/>
    <property type="molecule type" value="Genomic_DNA"/>
</dbReference>
<name>A0AAU9USE4_EUPED</name>
<comment type="caution">
    <text evidence="1">The sequence shown here is derived from an EMBL/GenBank/DDBJ whole genome shotgun (WGS) entry which is preliminary data.</text>
</comment>
<sequence>MESIKHTIDELTQIFKRMNDFQKELKCNTLATSSPSSISISSQFDSFRIWNIYQNSTKIWRYGLGEKFFYCMECWRPIKGRHNGMCDETN</sequence>
<gene>
    <name evidence="1" type="ORF">EEDITHA_LOCUS15632</name>
</gene>